<keyword evidence="3" id="KW-1185">Reference proteome</keyword>
<dbReference type="EMBL" id="NPDV01000011">
    <property type="protein sequence ID" value="PJZ52720.1"/>
    <property type="molecule type" value="Genomic_DNA"/>
</dbReference>
<gene>
    <name evidence="2" type="ORF">CH376_11545</name>
    <name evidence="1" type="ORF">CH380_13265</name>
</gene>
<dbReference type="AlphaFoldDB" id="A0A2M9YMN1"/>
<proteinExistence type="predicted"/>
<evidence type="ECO:0000313" key="2">
    <source>
        <dbReference type="EMBL" id="PJZ61740.1"/>
    </source>
</evidence>
<evidence type="ECO:0000313" key="1">
    <source>
        <dbReference type="EMBL" id="PJZ52720.1"/>
    </source>
</evidence>
<accession>A0A2M9YMN1</accession>
<evidence type="ECO:0000313" key="4">
    <source>
        <dbReference type="Proteomes" id="UP000232188"/>
    </source>
</evidence>
<comment type="caution">
    <text evidence="1">The sequence shown here is derived from an EMBL/GenBank/DDBJ whole genome shotgun (WGS) entry which is preliminary data.</text>
</comment>
<organism evidence="1 4">
    <name type="scientific">Leptospira adleri</name>
    <dbReference type="NCBI Taxonomy" id="2023186"/>
    <lineage>
        <taxon>Bacteria</taxon>
        <taxon>Pseudomonadati</taxon>
        <taxon>Spirochaetota</taxon>
        <taxon>Spirochaetia</taxon>
        <taxon>Leptospirales</taxon>
        <taxon>Leptospiraceae</taxon>
        <taxon>Leptospira</taxon>
    </lineage>
</organism>
<dbReference type="EMBL" id="NPDU01000026">
    <property type="protein sequence ID" value="PJZ61740.1"/>
    <property type="molecule type" value="Genomic_DNA"/>
</dbReference>
<name>A0A2M9YMN1_9LEPT</name>
<reference evidence="3 4" key="1">
    <citation type="submission" date="2017-07" db="EMBL/GenBank/DDBJ databases">
        <title>Leptospira spp. isolated from tropical soils.</title>
        <authorList>
            <person name="Thibeaux R."/>
            <person name="Iraola G."/>
            <person name="Ferres I."/>
            <person name="Bierque E."/>
            <person name="Girault D."/>
            <person name="Soupe-Gilbert M.-E."/>
            <person name="Picardeau M."/>
            <person name="Goarant C."/>
        </authorList>
    </citation>
    <scope>NUCLEOTIDE SEQUENCE [LARGE SCALE GENOMIC DNA]</scope>
    <source>
        <strain evidence="1 4">FH2-B-C1</strain>
        <strain evidence="2 3">FH2-B-D1</strain>
    </source>
</reference>
<evidence type="ECO:0000313" key="3">
    <source>
        <dbReference type="Proteomes" id="UP000232149"/>
    </source>
</evidence>
<protein>
    <submittedName>
        <fullName evidence="1">Uncharacterized protein</fullName>
    </submittedName>
</protein>
<dbReference type="Proteomes" id="UP000232149">
    <property type="component" value="Unassembled WGS sequence"/>
</dbReference>
<dbReference type="Proteomes" id="UP000232188">
    <property type="component" value="Unassembled WGS sequence"/>
</dbReference>
<sequence>MSDFPSDPRMNRTIRALPFASGKFGKSLSEFRHLQERLFTCKDEVFLIEQNLPIFSRHLSSSTQSGWGRMLSRKDFVVTTNFPKDESFAD</sequence>